<dbReference type="InterPro" id="IPR036770">
    <property type="entry name" value="Ankyrin_rpt-contain_sf"/>
</dbReference>
<sequence length="711" mass="77489">MVDPLSITASIVSLLQLSAVVVKYISGEKDAPDDLKRLMLEISSIKGMLSDSQDLVQSGGAPLSAVQSLSTPNGPLERFRSSLKRLDKNLTPVTGFNKATKMLVWPFQKGEVKDILCMIEGQKPLSSSAKLPHVSSKDQMSRDIVDWISALNFSTKQDDFFARRQEGTGEWLLEADAVSVCAGLVTIDQESKIIRLVHYTTQEYFVRIRMTRFPCAQTSIAMTCLVYISFDTFAKGHCRSDQEMEARLHDYPLLEYAVRNWGDHARGNPESAVGDLALKFLQHGSKRACYNQVMSLPGFRCSGYSQDIEACFSELHITASLGLAGIMQLLLSHEGVDANSRDKYGRTPLLLAAANGHGGVVQLLLSHEGVDVDSEDWQGRTPLLRAAEEGHERVMQLLLSHEGVNANSKGEYSQTPLLLAAANGHGRVVQLLLSQENIDASSKDEFGQTPLMWAANEGHQRVAQLIRSHEGADAEFRDWQGRTLLSRAAEKGHESVVPLLLSHEGVYADSKDMSGRTPLSLAAEGGYDRVVRLLLSDKCVDADSTDDEHGMTSLLLAAEKGHEGIVQLLLSHEGVDANFKDKFGRTPLSLAAWKGHERVVQLLLSREDIDAGSKDEYDQTPLLLAAENGHGTVVQLLLSQVGVDANSQNTLGQTPLLLAAADGHKGVVQLLLSQEGVDADSQDISGQTPLLLAAANGHEKIVQLFTLAGRY</sequence>
<feature type="repeat" description="ANK" evidence="3">
    <location>
        <begin position="617"/>
        <end position="650"/>
    </location>
</feature>
<feature type="repeat" description="ANK" evidence="3">
    <location>
        <begin position="514"/>
        <end position="536"/>
    </location>
</feature>
<evidence type="ECO:0008006" key="7">
    <source>
        <dbReference type="Google" id="ProtNLM"/>
    </source>
</evidence>
<evidence type="ECO:0000256" key="1">
    <source>
        <dbReference type="ARBA" id="ARBA00022737"/>
    </source>
</evidence>
<keyword evidence="2 3" id="KW-0040">ANK repeat</keyword>
<dbReference type="Gene3D" id="1.25.40.20">
    <property type="entry name" value="Ankyrin repeat-containing domain"/>
    <property type="match status" value="4"/>
</dbReference>
<evidence type="ECO:0000256" key="4">
    <source>
        <dbReference type="SAM" id="SignalP"/>
    </source>
</evidence>
<feature type="repeat" description="ANK" evidence="3">
    <location>
        <begin position="549"/>
        <end position="582"/>
    </location>
</feature>
<dbReference type="PROSITE" id="PS50297">
    <property type="entry name" value="ANK_REP_REGION"/>
    <property type="match status" value="7"/>
</dbReference>
<dbReference type="EMBL" id="JAGHQM010000729">
    <property type="protein sequence ID" value="KAH0558820.1"/>
    <property type="molecule type" value="Genomic_DNA"/>
</dbReference>
<proteinExistence type="predicted"/>
<dbReference type="InterPro" id="IPR002110">
    <property type="entry name" value="Ankyrin_rpt"/>
</dbReference>
<comment type="caution">
    <text evidence="5">The sequence shown here is derived from an EMBL/GenBank/DDBJ whole genome shotgun (WGS) entry which is preliminary data.</text>
</comment>
<evidence type="ECO:0000313" key="6">
    <source>
        <dbReference type="Proteomes" id="UP000750711"/>
    </source>
</evidence>
<feature type="repeat" description="ANK" evidence="3">
    <location>
        <begin position="685"/>
        <end position="711"/>
    </location>
</feature>
<dbReference type="SMART" id="SM00248">
    <property type="entry name" value="ANK"/>
    <property type="match status" value="12"/>
</dbReference>
<protein>
    <recommendedName>
        <fullName evidence="7">Ankyrin repeat protein</fullName>
    </recommendedName>
</protein>
<feature type="repeat" description="ANK" evidence="3">
    <location>
        <begin position="651"/>
        <end position="684"/>
    </location>
</feature>
<name>A0A9P8RPJ5_9PEZI</name>
<feature type="repeat" description="ANK" evidence="3">
    <location>
        <begin position="344"/>
        <end position="377"/>
    </location>
</feature>
<evidence type="ECO:0000313" key="5">
    <source>
        <dbReference type="EMBL" id="KAH0558820.1"/>
    </source>
</evidence>
<gene>
    <name evidence="5" type="ORF">GP486_004540</name>
</gene>
<reference evidence="5" key="1">
    <citation type="submission" date="2021-03" db="EMBL/GenBank/DDBJ databases">
        <title>Comparative genomics and phylogenomic investigation of the class Geoglossomycetes provide insights into ecological specialization and systematics.</title>
        <authorList>
            <person name="Melie T."/>
            <person name="Pirro S."/>
            <person name="Miller A.N."/>
            <person name="Quandt A."/>
        </authorList>
    </citation>
    <scope>NUCLEOTIDE SEQUENCE</scope>
    <source>
        <strain evidence="5">CAQ_001_2017</strain>
    </source>
</reference>
<feature type="repeat" description="ANK" evidence="3">
    <location>
        <begin position="378"/>
        <end position="401"/>
    </location>
</feature>
<keyword evidence="1" id="KW-0677">Repeat</keyword>
<dbReference type="PROSITE" id="PS50088">
    <property type="entry name" value="ANK_REPEAT"/>
    <property type="match status" value="8"/>
</dbReference>
<dbReference type="Pfam" id="PF00023">
    <property type="entry name" value="Ank"/>
    <property type="match status" value="1"/>
</dbReference>
<accession>A0A9P8RPJ5</accession>
<keyword evidence="4" id="KW-0732">Signal</keyword>
<evidence type="ECO:0000256" key="3">
    <source>
        <dbReference type="PROSITE-ProRule" id="PRU00023"/>
    </source>
</evidence>
<feature type="chain" id="PRO_5040260419" description="Ankyrin repeat protein" evidence="4">
    <location>
        <begin position="28"/>
        <end position="711"/>
    </location>
</feature>
<dbReference type="Pfam" id="PF12796">
    <property type="entry name" value="Ank_2"/>
    <property type="match status" value="3"/>
</dbReference>
<dbReference type="InterPro" id="IPR051165">
    <property type="entry name" value="Multifunctional_ANK_Repeat"/>
</dbReference>
<dbReference type="Pfam" id="PF13637">
    <property type="entry name" value="Ank_4"/>
    <property type="match status" value="1"/>
</dbReference>
<dbReference type="AlphaFoldDB" id="A0A9P8RPJ5"/>
<dbReference type="PANTHER" id="PTHR24123:SF33">
    <property type="entry name" value="PROTEIN HOS4"/>
    <property type="match status" value="1"/>
</dbReference>
<feature type="signal peptide" evidence="4">
    <location>
        <begin position="1"/>
        <end position="27"/>
    </location>
</feature>
<feature type="repeat" description="ANK" evidence="3">
    <location>
        <begin position="583"/>
        <end position="606"/>
    </location>
</feature>
<evidence type="ECO:0000256" key="2">
    <source>
        <dbReference type="ARBA" id="ARBA00023043"/>
    </source>
</evidence>
<dbReference type="PANTHER" id="PTHR24123">
    <property type="entry name" value="ANKYRIN REPEAT-CONTAINING"/>
    <property type="match status" value="1"/>
</dbReference>
<keyword evidence="6" id="KW-1185">Reference proteome</keyword>
<dbReference type="Proteomes" id="UP000750711">
    <property type="component" value="Unassembled WGS sequence"/>
</dbReference>
<dbReference type="SUPFAM" id="SSF48403">
    <property type="entry name" value="Ankyrin repeat"/>
    <property type="match status" value="1"/>
</dbReference>
<organism evidence="5 6">
    <name type="scientific">Trichoglossum hirsutum</name>
    <dbReference type="NCBI Taxonomy" id="265104"/>
    <lineage>
        <taxon>Eukaryota</taxon>
        <taxon>Fungi</taxon>
        <taxon>Dikarya</taxon>
        <taxon>Ascomycota</taxon>
        <taxon>Pezizomycotina</taxon>
        <taxon>Geoglossomycetes</taxon>
        <taxon>Geoglossales</taxon>
        <taxon>Geoglossaceae</taxon>
        <taxon>Trichoglossum</taxon>
    </lineage>
</organism>